<organism evidence="2 3">
    <name type="scientific">Candidatus Propionivibrio aalborgensis</name>
    <dbReference type="NCBI Taxonomy" id="1860101"/>
    <lineage>
        <taxon>Bacteria</taxon>
        <taxon>Pseudomonadati</taxon>
        <taxon>Pseudomonadota</taxon>
        <taxon>Betaproteobacteria</taxon>
        <taxon>Rhodocyclales</taxon>
        <taxon>Rhodocyclaceae</taxon>
        <taxon>Propionivibrio</taxon>
    </lineage>
</organism>
<dbReference type="AlphaFoldDB" id="A0A1A8Y2B5"/>
<sequence>MDMDEPRKLEVWKDGWVRMRTLRTLPACHLTQSFQAANDSTPSRHIPRWTSSSSTTYDSRR</sequence>
<evidence type="ECO:0000256" key="1">
    <source>
        <dbReference type="SAM" id="MobiDB-lite"/>
    </source>
</evidence>
<feature type="compositionally biased region" description="Low complexity" evidence="1">
    <location>
        <begin position="50"/>
        <end position="61"/>
    </location>
</feature>
<dbReference type="EMBL" id="FLQY01000392">
    <property type="protein sequence ID" value="SBT11091.1"/>
    <property type="molecule type" value="Genomic_DNA"/>
</dbReference>
<reference evidence="2 3" key="1">
    <citation type="submission" date="2016-06" db="EMBL/GenBank/DDBJ databases">
        <authorList>
            <person name="Kjaerup R.B."/>
            <person name="Dalgaard T.S."/>
            <person name="Juul-Madsen H.R."/>
        </authorList>
    </citation>
    <scope>NUCLEOTIDE SEQUENCE [LARGE SCALE GENOMIC DNA]</scope>
    <source>
        <strain evidence="2">2</strain>
    </source>
</reference>
<protein>
    <submittedName>
        <fullName evidence="2">Uncharacterized protein</fullName>
    </submittedName>
</protein>
<accession>A0A1A8Y2B5</accession>
<proteinExistence type="predicted"/>
<evidence type="ECO:0000313" key="3">
    <source>
        <dbReference type="Proteomes" id="UP000199600"/>
    </source>
</evidence>
<name>A0A1A8Y2B5_9RHOO</name>
<evidence type="ECO:0000313" key="2">
    <source>
        <dbReference type="EMBL" id="SBT11091.1"/>
    </source>
</evidence>
<feature type="region of interest" description="Disordered" evidence="1">
    <location>
        <begin position="36"/>
        <end position="61"/>
    </location>
</feature>
<dbReference type="Proteomes" id="UP000199600">
    <property type="component" value="Unassembled WGS sequence"/>
</dbReference>
<keyword evidence="3" id="KW-1185">Reference proteome</keyword>
<gene>
    <name evidence="2" type="ORF">PROAA_870004</name>
</gene>